<feature type="domain" description="Calx-beta" evidence="4">
    <location>
        <begin position="33"/>
        <end position="99"/>
    </location>
</feature>
<dbReference type="GO" id="GO:0005737">
    <property type="term" value="C:cytoplasm"/>
    <property type="evidence" value="ECO:0007669"/>
    <property type="project" value="TreeGrafter"/>
</dbReference>
<dbReference type="GO" id="GO:0007601">
    <property type="term" value="P:visual perception"/>
    <property type="evidence" value="ECO:0007669"/>
    <property type="project" value="TreeGrafter"/>
</dbReference>
<dbReference type="InterPro" id="IPR026919">
    <property type="entry name" value="ADGRV1"/>
</dbReference>
<dbReference type="PANTHER" id="PTHR46682:SF1">
    <property type="entry name" value="ADHESION G-PROTEIN COUPLED RECEPTOR V1"/>
    <property type="match status" value="1"/>
</dbReference>
<dbReference type="GO" id="GO:0007605">
    <property type="term" value="P:sensory perception of sound"/>
    <property type="evidence" value="ECO:0007669"/>
    <property type="project" value="TreeGrafter"/>
</dbReference>
<keyword evidence="6" id="KW-1185">Reference proteome</keyword>
<dbReference type="GeneTree" id="ENSGT00940000154880"/>
<keyword evidence="2" id="KW-0677">Repeat</keyword>
<dbReference type="Proteomes" id="UP000314982">
    <property type="component" value="Unassembled WGS sequence"/>
</dbReference>
<dbReference type="GO" id="GO:0032420">
    <property type="term" value="C:stereocilium"/>
    <property type="evidence" value="ECO:0007669"/>
    <property type="project" value="TreeGrafter"/>
</dbReference>
<dbReference type="SUPFAM" id="SSF141072">
    <property type="entry name" value="CalX-like"/>
    <property type="match status" value="1"/>
</dbReference>
<reference evidence="5" key="2">
    <citation type="submission" date="2025-08" db="UniProtKB">
        <authorList>
            <consortium name="Ensembl"/>
        </authorList>
    </citation>
    <scope>IDENTIFICATION</scope>
</reference>
<keyword evidence="1" id="KW-0732">Signal</keyword>
<evidence type="ECO:0000256" key="3">
    <source>
        <dbReference type="ARBA" id="ARBA00022837"/>
    </source>
</evidence>
<evidence type="ECO:0000313" key="6">
    <source>
        <dbReference type="Proteomes" id="UP000314982"/>
    </source>
</evidence>
<dbReference type="GO" id="GO:0001965">
    <property type="term" value="F:G-protein alpha-subunit binding"/>
    <property type="evidence" value="ECO:0007669"/>
    <property type="project" value="TreeGrafter"/>
</dbReference>
<dbReference type="GO" id="GO:0071277">
    <property type="term" value="P:cellular response to calcium ion"/>
    <property type="evidence" value="ECO:0007669"/>
    <property type="project" value="TreeGrafter"/>
</dbReference>
<organism evidence="5 6">
    <name type="scientific">Hucho hucho</name>
    <name type="common">huchen</name>
    <dbReference type="NCBI Taxonomy" id="62062"/>
    <lineage>
        <taxon>Eukaryota</taxon>
        <taxon>Metazoa</taxon>
        <taxon>Chordata</taxon>
        <taxon>Craniata</taxon>
        <taxon>Vertebrata</taxon>
        <taxon>Euteleostomi</taxon>
        <taxon>Actinopterygii</taxon>
        <taxon>Neopterygii</taxon>
        <taxon>Teleostei</taxon>
        <taxon>Protacanthopterygii</taxon>
        <taxon>Salmoniformes</taxon>
        <taxon>Salmonidae</taxon>
        <taxon>Salmoninae</taxon>
        <taxon>Hucho</taxon>
    </lineage>
</organism>
<dbReference type="GO" id="GO:0004930">
    <property type="term" value="F:G protein-coupled receptor activity"/>
    <property type="evidence" value="ECO:0007669"/>
    <property type="project" value="InterPro"/>
</dbReference>
<reference evidence="6" key="1">
    <citation type="submission" date="2018-06" db="EMBL/GenBank/DDBJ databases">
        <title>Genome assembly of Danube salmon.</title>
        <authorList>
            <person name="Macqueen D.J."/>
            <person name="Gundappa M.K."/>
        </authorList>
    </citation>
    <scope>NUCLEOTIDE SEQUENCE [LARGE SCALE GENOMIC DNA]</scope>
</reference>
<dbReference type="Pfam" id="PF03160">
    <property type="entry name" value="Calx-beta"/>
    <property type="match status" value="1"/>
</dbReference>
<protein>
    <recommendedName>
        <fullName evidence="4">Calx-beta domain-containing protein</fullName>
    </recommendedName>
</protein>
<dbReference type="Ensembl" id="ENSHHUT00000014815.1">
    <property type="protein sequence ID" value="ENSHHUP00000014333.1"/>
    <property type="gene ID" value="ENSHHUG00000008876.1"/>
</dbReference>
<dbReference type="InterPro" id="IPR038081">
    <property type="entry name" value="CalX-like_sf"/>
</dbReference>
<dbReference type="STRING" id="62062.ENSHHUP00000014333"/>
<evidence type="ECO:0000256" key="2">
    <source>
        <dbReference type="ARBA" id="ARBA00022737"/>
    </source>
</evidence>
<dbReference type="GO" id="GO:0010855">
    <property type="term" value="F:adenylate cyclase inhibitor activity"/>
    <property type="evidence" value="ECO:0007669"/>
    <property type="project" value="TreeGrafter"/>
</dbReference>
<evidence type="ECO:0000256" key="1">
    <source>
        <dbReference type="ARBA" id="ARBA00022729"/>
    </source>
</evidence>
<accession>A0A4W5KB05</accession>
<proteinExistence type="predicted"/>
<name>A0A4W5KB05_9TELE</name>
<dbReference type="AlphaFoldDB" id="A0A4W5KB05"/>
<evidence type="ECO:0000259" key="4">
    <source>
        <dbReference type="Pfam" id="PF03160"/>
    </source>
</evidence>
<dbReference type="Gene3D" id="2.60.40.2030">
    <property type="match status" value="1"/>
</dbReference>
<dbReference type="InterPro" id="IPR003644">
    <property type="entry name" value="Calx_beta"/>
</dbReference>
<evidence type="ECO:0000313" key="5">
    <source>
        <dbReference type="Ensembl" id="ENSHHUP00000014333.1"/>
    </source>
</evidence>
<keyword evidence="3" id="KW-0106">Calcium</keyword>
<reference evidence="5" key="3">
    <citation type="submission" date="2025-09" db="UniProtKB">
        <authorList>
            <consortium name="Ensembl"/>
        </authorList>
    </citation>
    <scope>IDENTIFICATION</scope>
</reference>
<sequence length="99" mass="10802">MSSCCENWSPSLPGLLQFQPSLPAEGIIRPATEPAHVTVNEDDGEVRLLVARAQGLLGRVMVGYRTSPFTAASPEDYEDSDGMLDFLPGERFKYISVTV</sequence>
<dbReference type="GO" id="GO:0016020">
    <property type="term" value="C:membrane"/>
    <property type="evidence" value="ECO:0007669"/>
    <property type="project" value="InterPro"/>
</dbReference>
<dbReference type="PANTHER" id="PTHR46682">
    <property type="entry name" value="ADHESION G-PROTEIN COUPLED RECEPTOR V1"/>
    <property type="match status" value="1"/>
</dbReference>